<organism evidence="2">
    <name type="scientific">viral metagenome</name>
    <dbReference type="NCBI Taxonomy" id="1070528"/>
    <lineage>
        <taxon>unclassified sequences</taxon>
        <taxon>metagenomes</taxon>
        <taxon>organismal metagenomes</taxon>
    </lineage>
</organism>
<dbReference type="EMBL" id="MT142516">
    <property type="protein sequence ID" value="QJA83726.1"/>
    <property type="molecule type" value="Genomic_DNA"/>
</dbReference>
<reference evidence="2" key="1">
    <citation type="submission" date="2020-03" db="EMBL/GenBank/DDBJ databases">
        <title>The deep terrestrial virosphere.</title>
        <authorList>
            <person name="Holmfeldt K."/>
            <person name="Nilsson E."/>
            <person name="Simone D."/>
            <person name="Lopez-Fernandez M."/>
            <person name="Wu X."/>
            <person name="de Brujin I."/>
            <person name="Lundin D."/>
            <person name="Andersson A."/>
            <person name="Bertilsson S."/>
            <person name="Dopson M."/>
        </authorList>
    </citation>
    <scope>NUCLEOTIDE SEQUENCE</scope>
    <source>
        <strain evidence="2">MM415A00259</strain>
        <strain evidence="1">MM415B00452</strain>
    </source>
</reference>
<accession>A0A6M3KNT8</accession>
<evidence type="ECO:0000313" key="2">
    <source>
        <dbReference type="EMBL" id="QJA83726.1"/>
    </source>
</evidence>
<sequence>MNCPDCKVPMEIISHNYVGEAIEPFYKCPKCRLEAEGETNE</sequence>
<proteinExistence type="predicted"/>
<dbReference type="AlphaFoldDB" id="A0A6M3KNT8"/>
<protein>
    <submittedName>
        <fullName evidence="2">Uncharacterized protein</fullName>
    </submittedName>
</protein>
<name>A0A6M3KNT8_9ZZZZ</name>
<gene>
    <name evidence="2" type="ORF">MM415A00259_0051</name>
    <name evidence="1" type="ORF">MM415B00452_0017</name>
</gene>
<evidence type="ECO:0000313" key="1">
    <source>
        <dbReference type="EMBL" id="QJA64916.1"/>
    </source>
</evidence>
<dbReference type="EMBL" id="MT141529">
    <property type="protein sequence ID" value="QJA64916.1"/>
    <property type="molecule type" value="Genomic_DNA"/>
</dbReference>